<evidence type="ECO:0000256" key="2">
    <source>
        <dbReference type="ARBA" id="ARBA00022857"/>
    </source>
</evidence>
<dbReference type="PANTHER" id="PTHR43490">
    <property type="entry name" value="(+)-NEOMENTHOL DEHYDROGENASE"/>
    <property type="match status" value="1"/>
</dbReference>
<evidence type="ECO:0000256" key="4">
    <source>
        <dbReference type="RuleBase" id="RU000363"/>
    </source>
</evidence>
<keyword evidence="2" id="KW-0521">NADP</keyword>
<comment type="caution">
    <text evidence="5">The sequence shown here is derived from an EMBL/GenBank/DDBJ whole genome shotgun (WGS) entry which is preliminary data.</text>
</comment>
<comment type="similarity">
    <text evidence="1 4">Belongs to the short-chain dehydrogenases/reductases (SDR) family.</text>
</comment>
<dbReference type="CDD" id="cd05324">
    <property type="entry name" value="carb_red_PTCR-like_SDR_c"/>
    <property type="match status" value="1"/>
</dbReference>
<evidence type="ECO:0000256" key="3">
    <source>
        <dbReference type="ARBA" id="ARBA00023002"/>
    </source>
</evidence>
<gene>
    <name evidence="5" type="ORF">NCWK1_3305</name>
</gene>
<dbReference type="AlphaFoldDB" id="A0A2H6LJZ8"/>
<dbReference type="GO" id="GO:0016020">
    <property type="term" value="C:membrane"/>
    <property type="evidence" value="ECO:0007669"/>
    <property type="project" value="TreeGrafter"/>
</dbReference>
<evidence type="ECO:0000313" key="6">
    <source>
        <dbReference type="Proteomes" id="UP000236527"/>
    </source>
</evidence>
<dbReference type="Proteomes" id="UP000236527">
    <property type="component" value="Unassembled WGS sequence"/>
</dbReference>
<dbReference type="InterPro" id="IPR036291">
    <property type="entry name" value="NAD(P)-bd_dom_sf"/>
</dbReference>
<dbReference type="GO" id="GO:0016616">
    <property type="term" value="F:oxidoreductase activity, acting on the CH-OH group of donors, NAD or NADP as acceptor"/>
    <property type="evidence" value="ECO:0007669"/>
    <property type="project" value="InterPro"/>
</dbReference>
<name>A0A2H6LJZ8_9NOSO</name>
<dbReference type="Pfam" id="PF00106">
    <property type="entry name" value="adh_short"/>
    <property type="match status" value="1"/>
</dbReference>
<evidence type="ECO:0000313" key="5">
    <source>
        <dbReference type="EMBL" id="GBE93542.1"/>
    </source>
</evidence>
<dbReference type="SUPFAM" id="SSF51735">
    <property type="entry name" value="NAD(P)-binding Rossmann-fold domains"/>
    <property type="match status" value="1"/>
</dbReference>
<sequence>MPPQKYDGEKINVSTNQKVAVVTGGNRGLGFEASRQLAKQGYKVILTSRDEDKGKAAAQKLQAEGLDVIAYTLDVTSDESSQNLAKFIDQQFGKLDALVNNAGIYIDDQSGSKGIIDTHIDTLQTTIDTNVYGVVRVTQALIPLMKKQNYGRIVNVSSGMGQLTDMEGGSPGYRISKTALNAVTRIFASELIGSNILVNSVCPGWVKTDMGGANAPLTPEQGVDTIVWLATLKDDGVTGGFFRDRQPIAW</sequence>
<evidence type="ECO:0000256" key="1">
    <source>
        <dbReference type="ARBA" id="ARBA00006484"/>
    </source>
</evidence>
<dbReference type="PANTHER" id="PTHR43490:SF99">
    <property type="entry name" value="SHORT-CHAIN DEHYDROGENASE_REDUCTASE"/>
    <property type="match status" value="1"/>
</dbReference>
<protein>
    <submittedName>
        <fullName evidence="5">Short-chain dehydrogenase/reductase SDR</fullName>
    </submittedName>
</protein>
<dbReference type="EMBL" id="BDGE01000059">
    <property type="protein sequence ID" value="GBE93542.1"/>
    <property type="molecule type" value="Genomic_DNA"/>
</dbReference>
<accession>A0A2H6LJZ8</accession>
<proteinExistence type="inferred from homology"/>
<keyword evidence="6" id="KW-1185">Reference proteome</keyword>
<dbReference type="Gene3D" id="3.40.50.720">
    <property type="entry name" value="NAD(P)-binding Rossmann-like Domain"/>
    <property type="match status" value="1"/>
</dbReference>
<dbReference type="PRINTS" id="PR00080">
    <property type="entry name" value="SDRFAMILY"/>
</dbReference>
<dbReference type="InterPro" id="IPR045313">
    <property type="entry name" value="CBR1-like"/>
</dbReference>
<dbReference type="InterPro" id="IPR002347">
    <property type="entry name" value="SDR_fam"/>
</dbReference>
<dbReference type="PRINTS" id="PR00081">
    <property type="entry name" value="GDHRDH"/>
</dbReference>
<organism evidence="5 6">
    <name type="scientific">Nostoc cycadae WK-1</name>
    <dbReference type="NCBI Taxonomy" id="1861711"/>
    <lineage>
        <taxon>Bacteria</taxon>
        <taxon>Bacillati</taxon>
        <taxon>Cyanobacteriota</taxon>
        <taxon>Cyanophyceae</taxon>
        <taxon>Nostocales</taxon>
        <taxon>Nostocaceae</taxon>
        <taxon>Nostoc</taxon>
    </lineage>
</organism>
<keyword evidence="3" id="KW-0560">Oxidoreductase</keyword>
<reference evidence="6" key="1">
    <citation type="journal article" date="2018" name="Genome Announc.">
        <title>Draft Genome Sequence of the Nitrogen-Fixing and Hormogonia-Inducing Cyanobacterium Nostoc cycadae Strain WK-1, Isolated from the Coralloid Roots of Cycas revoluta.</title>
        <authorList>
            <person name="Kanesaki Y."/>
            <person name="Hirose M."/>
            <person name="Hirose Y."/>
            <person name="Fujisawa T."/>
            <person name="Nakamura Y."/>
            <person name="Watanabe S."/>
            <person name="Matsunaga S."/>
            <person name="Uchida H."/>
            <person name="Murakami A."/>
        </authorList>
    </citation>
    <scope>NUCLEOTIDE SEQUENCE [LARGE SCALE GENOMIC DNA]</scope>
    <source>
        <strain evidence="6">WK-1</strain>
    </source>
</reference>